<reference evidence="2" key="1">
    <citation type="journal article" date="2019" name="Int. J. Syst. Evol. Microbiol.">
        <title>The Global Catalogue of Microorganisms (GCM) 10K type strain sequencing project: providing services to taxonomists for standard genome sequencing and annotation.</title>
        <authorList>
            <consortium name="The Broad Institute Genomics Platform"/>
            <consortium name="The Broad Institute Genome Sequencing Center for Infectious Disease"/>
            <person name="Wu L."/>
            <person name="Ma J."/>
        </authorList>
    </citation>
    <scope>NUCLEOTIDE SEQUENCE [LARGE SCALE GENOMIC DNA]</scope>
    <source>
        <strain evidence="2">JCM 16722</strain>
    </source>
</reference>
<evidence type="ECO:0008006" key="3">
    <source>
        <dbReference type="Google" id="ProtNLM"/>
    </source>
</evidence>
<dbReference type="EMBL" id="BAAAZK010000002">
    <property type="protein sequence ID" value="GAA4170763.1"/>
    <property type="molecule type" value="Genomic_DNA"/>
</dbReference>
<name>A0ABP7ZUR1_9SPHI</name>
<sequence length="215" mass="24823">MQLQINKVTNLKIAAKQINGVLIQPGETFSFCRLVGQPTQKKGYLPGMELSFGEARAGIGGGICQISNLIHWLVIHSPLTVTERYHHSFDPFPDDGRVLPFGSGATVFYNYRDYQFTNNTPYTFQINLWFTEKCLEGELRIDQELDFAYHVIEKEHQFLKIGDQFYRKNEIWREKFLKFQGGKVVDTELLTKNFARVTYTPPDYTELPAEDNINS</sequence>
<dbReference type="InterPro" id="IPR007391">
    <property type="entry name" value="Vancomycin_resist_VanW"/>
</dbReference>
<dbReference type="PANTHER" id="PTHR35788">
    <property type="entry name" value="EXPORTED PROTEIN-RELATED"/>
    <property type="match status" value="1"/>
</dbReference>
<organism evidence="1 2">
    <name type="scientific">Sphingobacterium ginsenosidimutans</name>
    <dbReference type="NCBI Taxonomy" id="687845"/>
    <lineage>
        <taxon>Bacteria</taxon>
        <taxon>Pseudomonadati</taxon>
        <taxon>Bacteroidota</taxon>
        <taxon>Sphingobacteriia</taxon>
        <taxon>Sphingobacteriales</taxon>
        <taxon>Sphingobacteriaceae</taxon>
        <taxon>Sphingobacterium</taxon>
    </lineage>
</organism>
<dbReference type="Pfam" id="PF04294">
    <property type="entry name" value="VanW"/>
    <property type="match status" value="1"/>
</dbReference>
<dbReference type="PANTHER" id="PTHR35788:SF1">
    <property type="entry name" value="EXPORTED PROTEIN"/>
    <property type="match status" value="1"/>
</dbReference>
<keyword evidence="2" id="KW-1185">Reference proteome</keyword>
<dbReference type="Proteomes" id="UP001500167">
    <property type="component" value="Unassembled WGS sequence"/>
</dbReference>
<evidence type="ECO:0000313" key="1">
    <source>
        <dbReference type="EMBL" id="GAA4170763.1"/>
    </source>
</evidence>
<protein>
    <recommendedName>
        <fullName evidence="3">Vancomycin resistance protein</fullName>
    </recommendedName>
</protein>
<dbReference type="InterPro" id="IPR052913">
    <property type="entry name" value="Glycopeptide_resist_protein"/>
</dbReference>
<accession>A0ABP7ZUR1</accession>
<evidence type="ECO:0000313" key="2">
    <source>
        <dbReference type="Proteomes" id="UP001500167"/>
    </source>
</evidence>
<proteinExistence type="predicted"/>
<gene>
    <name evidence="1" type="ORF">GCM10022218_09800</name>
</gene>
<comment type="caution">
    <text evidence="1">The sequence shown here is derived from an EMBL/GenBank/DDBJ whole genome shotgun (WGS) entry which is preliminary data.</text>
</comment>